<dbReference type="InterPro" id="IPR011032">
    <property type="entry name" value="GroES-like_sf"/>
</dbReference>
<keyword evidence="6" id="KW-0007">Acetylation</keyword>
<dbReference type="PANTHER" id="PTHR44154:SF1">
    <property type="entry name" value="QUINONE OXIDOREDUCTASE"/>
    <property type="match status" value="1"/>
</dbReference>
<dbReference type="PANTHER" id="PTHR44154">
    <property type="entry name" value="QUINONE OXIDOREDUCTASE"/>
    <property type="match status" value="1"/>
</dbReference>
<protein>
    <recommendedName>
        <fullName evidence="7">Enoyl reductase (ER) domain-containing protein</fullName>
    </recommendedName>
</protein>
<dbReference type="Pfam" id="PF00107">
    <property type="entry name" value="ADH_zinc_N"/>
    <property type="match status" value="1"/>
</dbReference>
<dbReference type="GO" id="GO:0008270">
    <property type="term" value="F:zinc ion binding"/>
    <property type="evidence" value="ECO:0007669"/>
    <property type="project" value="InterPro"/>
</dbReference>
<dbReference type="SUPFAM" id="SSF50129">
    <property type="entry name" value="GroES-like"/>
    <property type="match status" value="1"/>
</dbReference>
<dbReference type="AlphaFoldDB" id="A0A0C3QUV6"/>
<keyword evidence="9" id="KW-1185">Reference proteome</keyword>
<evidence type="ECO:0000313" key="9">
    <source>
        <dbReference type="Proteomes" id="UP000054248"/>
    </source>
</evidence>
<accession>A0A0C3QUV6</accession>
<feature type="domain" description="Enoyl reductase (ER)" evidence="7">
    <location>
        <begin position="11"/>
        <end position="187"/>
    </location>
</feature>
<dbReference type="Gene3D" id="3.90.180.10">
    <property type="entry name" value="Medium-chain alcohol dehydrogenases, catalytic domain"/>
    <property type="match status" value="1"/>
</dbReference>
<dbReference type="InterPro" id="IPR013154">
    <property type="entry name" value="ADH-like_N"/>
</dbReference>
<dbReference type="GO" id="GO:0005737">
    <property type="term" value="C:cytoplasm"/>
    <property type="evidence" value="ECO:0007669"/>
    <property type="project" value="UniProtKB-SubCell"/>
</dbReference>
<reference evidence="8 9" key="1">
    <citation type="submission" date="2014-04" db="EMBL/GenBank/DDBJ databases">
        <authorList>
            <consortium name="DOE Joint Genome Institute"/>
            <person name="Kuo A."/>
            <person name="Girlanda M."/>
            <person name="Perotto S."/>
            <person name="Kohler A."/>
            <person name="Nagy L.G."/>
            <person name="Floudas D."/>
            <person name="Copeland A."/>
            <person name="Barry K.W."/>
            <person name="Cichocki N."/>
            <person name="Veneault-Fourrey C."/>
            <person name="LaButti K."/>
            <person name="Lindquist E.A."/>
            <person name="Lipzen A."/>
            <person name="Lundell T."/>
            <person name="Morin E."/>
            <person name="Murat C."/>
            <person name="Sun H."/>
            <person name="Tunlid A."/>
            <person name="Henrissat B."/>
            <person name="Grigoriev I.V."/>
            <person name="Hibbett D.S."/>
            <person name="Martin F."/>
            <person name="Nordberg H.P."/>
            <person name="Cantor M.N."/>
            <person name="Hua S.X."/>
        </authorList>
    </citation>
    <scope>NUCLEOTIDE SEQUENCE [LARGE SCALE GENOMIC DNA]</scope>
    <source>
        <strain evidence="8 9">MUT 4182</strain>
    </source>
</reference>
<dbReference type="OrthoDB" id="10257049at2759"/>
<dbReference type="Proteomes" id="UP000054248">
    <property type="component" value="Unassembled WGS sequence"/>
</dbReference>
<dbReference type="InterPro" id="IPR020843">
    <property type="entry name" value="ER"/>
</dbReference>
<dbReference type="InterPro" id="IPR013149">
    <property type="entry name" value="ADH-like_C"/>
</dbReference>
<comment type="subunit">
    <text evidence="2">Homotetramer.</text>
</comment>
<reference evidence="9" key="2">
    <citation type="submission" date="2015-01" db="EMBL/GenBank/DDBJ databases">
        <title>Evolutionary Origins and Diversification of the Mycorrhizal Mutualists.</title>
        <authorList>
            <consortium name="DOE Joint Genome Institute"/>
            <consortium name="Mycorrhizal Genomics Consortium"/>
            <person name="Kohler A."/>
            <person name="Kuo A."/>
            <person name="Nagy L.G."/>
            <person name="Floudas D."/>
            <person name="Copeland A."/>
            <person name="Barry K.W."/>
            <person name="Cichocki N."/>
            <person name="Veneault-Fourrey C."/>
            <person name="LaButti K."/>
            <person name="Lindquist E.A."/>
            <person name="Lipzen A."/>
            <person name="Lundell T."/>
            <person name="Morin E."/>
            <person name="Murat C."/>
            <person name="Riley R."/>
            <person name="Ohm R."/>
            <person name="Sun H."/>
            <person name="Tunlid A."/>
            <person name="Henrissat B."/>
            <person name="Grigoriev I.V."/>
            <person name="Hibbett D.S."/>
            <person name="Martin F."/>
        </authorList>
    </citation>
    <scope>NUCLEOTIDE SEQUENCE [LARGE SCALE GENOMIC DNA]</scope>
    <source>
        <strain evidence="9">MUT 4182</strain>
    </source>
</reference>
<name>A0A0C3QUV6_9AGAM</name>
<dbReference type="Pfam" id="PF08240">
    <property type="entry name" value="ADH_N"/>
    <property type="match status" value="1"/>
</dbReference>
<dbReference type="SMART" id="SM00829">
    <property type="entry name" value="PKS_ER"/>
    <property type="match status" value="1"/>
</dbReference>
<keyword evidence="5" id="KW-0694">RNA-binding</keyword>
<comment type="subcellular location">
    <subcellularLocation>
        <location evidence="1">Cytoplasm</location>
    </subcellularLocation>
</comment>
<dbReference type="EMBL" id="KN822956">
    <property type="protein sequence ID" value="KIO32294.1"/>
    <property type="molecule type" value="Genomic_DNA"/>
</dbReference>
<dbReference type="GO" id="GO:0016491">
    <property type="term" value="F:oxidoreductase activity"/>
    <property type="evidence" value="ECO:0007669"/>
    <property type="project" value="InterPro"/>
</dbReference>
<proteinExistence type="predicted"/>
<dbReference type="Gene3D" id="3.40.50.720">
    <property type="entry name" value="NAD(P)-binding Rossmann-like Domain"/>
    <property type="match status" value="1"/>
</dbReference>
<evidence type="ECO:0000256" key="4">
    <source>
        <dbReference type="ARBA" id="ARBA00022857"/>
    </source>
</evidence>
<dbReference type="InterPro" id="IPR002364">
    <property type="entry name" value="Quin_OxRdtase/zeta-crystal_CS"/>
</dbReference>
<dbReference type="InterPro" id="IPR051603">
    <property type="entry name" value="Zinc-ADH_QOR/CCCR"/>
</dbReference>
<sequence length="188" mass="20204">MKGYLITEYIKPSSLKLQDIPEPVAKGPDDVIIEVHSGGLNYFDILQVQGKYQIQPPFPWVPGTEFAGVIASSSPLPKGCPFKKGDRVFGAFQGVFAERMVCDWRLLQKIPDGMSFDEAASLTITWPTSYEALTGRAQLKPGEWVLVHAAAGGVGLVAVQIAKALGGKVIATAGSQDKLDVCKHYGAD</sequence>
<evidence type="ECO:0000256" key="5">
    <source>
        <dbReference type="ARBA" id="ARBA00022884"/>
    </source>
</evidence>
<keyword evidence="4" id="KW-0521">NADP</keyword>
<evidence type="ECO:0000313" key="8">
    <source>
        <dbReference type="EMBL" id="KIO32294.1"/>
    </source>
</evidence>
<dbReference type="HOGENOM" id="CLU_026673_3_1_1"/>
<evidence type="ECO:0000256" key="2">
    <source>
        <dbReference type="ARBA" id="ARBA00011881"/>
    </source>
</evidence>
<dbReference type="SUPFAM" id="SSF51735">
    <property type="entry name" value="NAD(P)-binding Rossmann-fold domains"/>
    <property type="match status" value="1"/>
</dbReference>
<feature type="non-terminal residue" evidence="8">
    <location>
        <position position="188"/>
    </location>
</feature>
<dbReference type="GO" id="GO:0003723">
    <property type="term" value="F:RNA binding"/>
    <property type="evidence" value="ECO:0007669"/>
    <property type="project" value="UniProtKB-KW"/>
</dbReference>
<dbReference type="InterPro" id="IPR036291">
    <property type="entry name" value="NAD(P)-bd_dom_sf"/>
</dbReference>
<evidence type="ECO:0000256" key="1">
    <source>
        <dbReference type="ARBA" id="ARBA00004496"/>
    </source>
</evidence>
<keyword evidence="3" id="KW-0963">Cytoplasm</keyword>
<organism evidence="8 9">
    <name type="scientific">Tulasnella calospora MUT 4182</name>
    <dbReference type="NCBI Taxonomy" id="1051891"/>
    <lineage>
        <taxon>Eukaryota</taxon>
        <taxon>Fungi</taxon>
        <taxon>Dikarya</taxon>
        <taxon>Basidiomycota</taxon>
        <taxon>Agaricomycotina</taxon>
        <taxon>Agaricomycetes</taxon>
        <taxon>Cantharellales</taxon>
        <taxon>Tulasnellaceae</taxon>
        <taxon>Tulasnella</taxon>
    </lineage>
</organism>
<evidence type="ECO:0000256" key="6">
    <source>
        <dbReference type="ARBA" id="ARBA00022990"/>
    </source>
</evidence>
<evidence type="ECO:0000256" key="3">
    <source>
        <dbReference type="ARBA" id="ARBA00022490"/>
    </source>
</evidence>
<gene>
    <name evidence="8" type="ORF">M407DRAFT_55925</name>
</gene>
<dbReference type="STRING" id="1051891.A0A0C3QUV6"/>
<evidence type="ECO:0000259" key="7">
    <source>
        <dbReference type="SMART" id="SM00829"/>
    </source>
</evidence>
<dbReference type="PROSITE" id="PS01162">
    <property type="entry name" value="QOR_ZETA_CRYSTAL"/>
    <property type="match status" value="1"/>
</dbReference>